<protein>
    <submittedName>
        <fullName evidence="1">Uncharacterized protein</fullName>
    </submittedName>
</protein>
<proteinExistence type="predicted"/>
<keyword evidence="2" id="KW-1185">Reference proteome</keyword>
<dbReference type="Proteomes" id="UP000037035">
    <property type="component" value="Unassembled WGS sequence"/>
</dbReference>
<comment type="caution">
    <text evidence="1">The sequence shown here is derived from an EMBL/GenBank/DDBJ whole genome shotgun (WGS) entry which is preliminary data.</text>
</comment>
<evidence type="ECO:0000313" key="2">
    <source>
        <dbReference type="Proteomes" id="UP000037035"/>
    </source>
</evidence>
<dbReference type="EMBL" id="LAVV01004370">
    <property type="protein sequence ID" value="KNZ61494.1"/>
    <property type="molecule type" value="Genomic_DNA"/>
</dbReference>
<dbReference type="VEuPathDB" id="FungiDB:VP01_13934g1"/>
<sequence length="118" mass="13450">EAAHHESFSNQPSMLQLSIHDNSHLGFGNNDENSDYERDFCLDWESFFLDILSDGNIGPIKDLHIYDASTLSDVLMSEEAWYPFPCEEAVVASLILGRFHNIMSRSIYLQVQSSLSMF</sequence>
<accession>A0A0L6VLA6</accession>
<evidence type="ECO:0000313" key="1">
    <source>
        <dbReference type="EMBL" id="KNZ61494.1"/>
    </source>
</evidence>
<name>A0A0L6VLA6_9BASI</name>
<reference evidence="1 2" key="1">
    <citation type="submission" date="2015-08" db="EMBL/GenBank/DDBJ databases">
        <title>Next Generation Sequencing and Analysis of the Genome of Puccinia sorghi L Schw, the Causal Agent of Maize Common Rust.</title>
        <authorList>
            <person name="Rochi L."/>
            <person name="Burguener G."/>
            <person name="Darino M."/>
            <person name="Turjanski A."/>
            <person name="Kreff E."/>
            <person name="Dieguez M.J."/>
            <person name="Sacco F."/>
        </authorList>
    </citation>
    <scope>NUCLEOTIDE SEQUENCE [LARGE SCALE GENOMIC DNA]</scope>
    <source>
        <strain evidence="1 2">RO10H11247</strain>
    </source>
</reference>
<dbReference type="AlphaFoldDB" id="A0A0L6VLA6"/>
<gene>
    <name evidence="1" type="ORF">VP01_13934g1</name>
</gene>
<organism evidence="1 2">
    <name type="scientific">Puccinia sorghi</name>
    <dbReference type="NCBI Taxonomy" id="27349"/>
    <lineage>
        <taxon>Eukaryota</taxon>
        <taxon>Fungi</taxon>
        <taxon>Dikarya</taxon>
        <taxon>Basidiomycota</taxon>
        <taxon>Pucciniomycotina</taxon>
        <taxon>Pucciniomycetes</taxon>
        <taxon>Pucciniales</taxon>
        <taxon>Pucciniaceae</taxon>
        <taxon>Puccinia</taxon>
    </lineage>
</organism>
<feature type="non-terminal residue" evidence="1">
    <location>
        <position position="1"/>
    </location>
</feature>